<comment type="caution">
    <text evidence="2">The sequence shown here is derived from an EMBL/GenBank/DDBJ whole genome shotgun (WGS) entry which is preliminary data.</text>
</comment>
<keyword evidence="1" id="KW-1133">Transmembrane helix</keyword>
<evidence type="ECO:0000256" key="1">
    <source>
        <dbReference type="SAM" id="Phobius"/>
    </source>
</evidence>
<keyword evidence="1" id="KW-0812">Transmembrane</keyword>
<organism evidence="2 3">
    <name type="scientific">Raphidocelis subcapitata</name>
    <dbReference type="NCBI Taxonomy" id="307507"/>
    <lineage>
        <taxon>Eukaryota</taxon>
        <taxon>Viridiplantae</taxon>
        <taxon>Chlorophyta</taxon>
        <taxon>core chlorophytes</taxon>
        <taxon>Chlorophyceae</taxon>
        <taxon>CS clade</taxon>
        <taxon>Sphaeropleales</taxon>
        <taxon>Selenastraceae</taxon>
        <taxon>Raphidocelis</taxon>
    </lineage>
</organism>
<dbReference type="Proteomes" id="UP000247498">
    <property type="component" value="Unassembled WGS sequence"/>
</dbReference>
<feature type="transmembrane region" description="Helical" evidence="1">
    <location>
        <begin position="60"/>
        <end position="76"/>
    </location>
</feature>
<dbReference type="EMBL" id="BDRX01000049">
    <property type="protein sequence ID" value="GBF94203.1"/>
    <property type="molecule type" value="Genomic_DNA"/>
</dbReference>
<feature type="transmembrane region" description="Helical" evidence="1">
    <location>
        <begin position="30"/>
        <end position="48"/>
    </location>
</feature>
<sequence length="98" mass="10790">MYDYTFSIPHGVVSITSGIIGLLRTGNPVFATPLVCGVVFLAIAVRSLKRFFRGMLSPDGVIVALVMAVGLVYQMNKLLEETGLWWPCGSQRAVRWTE</sequence>
<reference evidence="2 3" key="1">
    <citation type="journal article" date="2018" name="Sci. Rep.">
        <title>Raphidocelis subcapitata (=Pseudokirchneriella subcapitata) provides an insight into genome evolution and environmental adaptations in the Sphaeropleales.</title>
        <authorList>
            <person name="Suzuki S."/>
            <person name="Yamaguchi H."/>
            <person name="Nakajima N."/>
            <person name="Kawachi M."/>
        </authorList>
    </citation>
    <scope>NUCLEOTIDE SEQUENCE [LARGE SCALE GENOMIC DNA]</scope>
    <source>
        <strain evidence="2 3">NIES-35</strain>
    </source>
</reference>
<dbReference type="InParanoid" id="A0A2V0P8J1"/>
<name>A0A2V0P8J1_9CHLO</name>
<proteinExistence type="predicted"/>
<keyword evidence="3" id="KW-1185">Reference proteome</keyword>
<gene>
    <name evidence="2" type="ORF">Rsub_06473</name>
</gene>
<protein>
    <submittedName>
        <fullName evidence="2">Uncharacterized protein</fullName>
    </submittedName>
</protein>
<accession>A0A2V0P8J1</accession>
<keyword evidence="1" id="KW-0472">Membrane</keyword>
<dbReference type="AlphaFoldDB" id="A0A2V0P8J1"/>
<evidence type="ECO:0000313" key="3">
    <source>
        <dbReference type="Proteomes" id="UP000247498"/>
    </source>
</evidence>
<evidence type="ECO:0000313" key="2">
    <source>
        <dbReference type="EMBL" id="GBF94203.1"/>
    </source>
</evidence>
<dbReference type="OrthoDB" id="5620at2759"/>